<gene>
    <name evidence="5" type="ORF">SAMN05428998_12223</name>
</gene>
<comment type="similarity">
    <text evidence="3">Belongs to the Orn/Lys/Arg decarboxylase class-II family.</text>
</comment>
<dbReference type="GO" id="GO:0009089">
    <property type="term" value="P:lysine biosynthetic process via diaminopimelate"/>
    <property type="evidence" value="ECO:0007669"/>
    <property type="project" value="TreeGrafter"/>
</dbReference>
<evidence type="ECO:0000313" key="6">
    <source>
        <dbReference type="Proteomes" id="UP000192917"/>
    </source>
</evidence>
<keyword evidence="2" id="KW-0663">Pyridoxal phosphate</keyword>
<name>A0A1Y6CDP7_9PROT</name>
<evidence type="ECO:0000259" key="4">
    <source>
        <dbReference type="Pfam" id="PF00278"/>
    </source>
</evidence>
<reference evidence="5 6" key="1">
    <citation type="submission" date="2017-04" db="EMBL/GenBank/DDBJ databases">
        <authorList>
            <person name="Afonso C.L."/>
            <person name="Miller P.J."/>
            <person name="Scott M.A."/>
            <person name="Spackman E."/>
            <person name="Goraichik I."/>
            <person name="Dimitrov K.M."/>
            <person name="Suarez D.L."/>
            <person name="Swayne D.E."/>
        </authorList>
    </citation>
    <scope>NUCLEOTIDE SEQUENCE [LARGE SCALE GENOMIC DNA]</scope>
    <source>
        <strain evidence="5 6">USBA 355</strain>
    </source>
</reference>
<dbReference type="PANTHER" id="PTHR43727">
    <property type="entry name" value="DIAMINOPIMELATE DECARBOXYLASE"/>
    <property type="match status" value="1"/>
</dbReference>
<dbReference type="PANTHER" id="PTHR43727:SF2">
    <property type="entry name" value="GROUP IV DECARBOXYLASE"/>
    <property type="match status" value="1"/>
</dbReference>
<dbReference type="PRINTS" id="PR01179">
    <property type="entry name" value="ODADCRBXLASE"/>
</dbReference>
<dbReference type="InterPro" id="IPR000183">
    <property type="entry name" value="Orn/DAP/Arg_de-COase"/>
</dbReference>
<dbReference type="EMBL" id="FWZX01000022">
    <property type="protein sequence ID" value="SMF58326.1"/>
    <property type="molecule type" value="Genomic_DNA"/>
</dbReference>
<dbReference type="InterPro" id="IPR022643">
    <property type="entry name" value="De-COase2_C"/>
</dbReference>
<dbReference type="STRING" id="560819.SAMN05428998_12223"/>
<organism evidence="5 6">
    <name type="scientific">Tistlia consotensis USBA 355</name>
    <dbReference type="NCBI Taxonomy" id="560819"/>
    <lineage>
        <taxon>Bacteria</taxon>
        <taxon>Pseudomonadati</taxon>
        <taxon>Pseudomonadota</taxon>
        <taxon>Alphaproteobacteria</taxon>
        <taxon>Rhodospirillales</taxon>
        <taxon>Rhodovibrionaceae</taxon>
        <taxon>Tistlia</taxon>
    </lineage>
</organism>
<comment type="cofactor">
    <cofactor evidence="1">
        <name>pyridoxal 5'-phosphate</name>
        <dbReference type="ChEBI" id="CHEBI:597326"/>
    </cofactor>
</comment>
<evidence type="ECO:0000256" key="3">
    <source>
        <dbReference type="RuleBase" id="RU003737"/>
    </source>
</evidence>
<evidence type="ECO:0000313" key="5">
    <source>
        <dbReference type="EMBL" id="SMF58326.1"/>
    </source>
</evidence>
<sequence length="233" mass="24868">MQHLNLGGGFAIPDLRGAAHAPQDELFLAEADPDAVAEVVVPAIQAALGQQVELLFEPGRSLVGEAAVLLARVEGAKHRAGRDWLILDAGYNVLIESLANKWYYHAVTANRLDESGQAAFRLVGPLCDSGDAFHDVEGEALLQSLLAAGTALAGQRAVLEKALLRLPPERRLAAGTGVGDLIAFLDVGAYSYDQLTANNGRLRPEVGLLGPDGGYELMRRRDSLPDLLFNELL</sequence>
<dbReference type="InterPro" id="IPR009006">
    <property type="entry name" value="Ala_racemase/Decarboxylase_C"/>
</dbReference>
<accession>A0A1Y6CDP7</accession>
<dbReference type="Gene3D" id="2.40.37.10">
    <property type="entry name" value="Lyase, Ornithine Decarboxylase, Chain A, domain 1"/>
    <property type="match status" value="1"/>
</dbReference>
<dbReference type="Proteomes" id="UP000192917">
    <property type="component" value="Unassembled WGS sequence"/>
</dbReference>
<evidence type="ECO:0000256" key="1">
    <source>
        <dbReference type="ARBA" id="ARBA00001933"/>
    </source>
</evidence>
<proteinExistence type="inferred from homology"/>
<protein>
    <submittedName>
        <fullName evidence="5">Diaminopimelate decarboxylase</fullName>
    </submittedName>
</protein>
<dbReference type="SUPFAM" id="SSF50621">
    <property type="entry name" value="Alanine racemase C-terminal domain-like"/>
    <property type="match status" value="2"/>
</dbReference>
<feature type="domain" description="Orn/DAP/Arg decarboxylase 2 C-terminal" evidence="4">
    <location>
        <begin position="65"/>
        <end position="134"/>
    </location>
</feature>
<keyword evidence="6" id="KW-1185">Reference proteome</keyword>
<evidence type="ECO:0000256" key="2">
    <source>
        <dbReference type="ARBA" id="ARBA00022898"/>
    </source>
</evidence>
<dbReference type="GO" id="GO:0008836">
    <property type="term" value="F:diaminopimelate decarboxylase activity"/>
    <property type="evidence" value="ECO:0007669"/>
    <property type="project" value="TreeGrafter"/>
</dbReference>
<dbReference type="AlphaFoldDB" id="A0A1Y6CDP7"/>
<dbReference type="Pfam" id="PF00278">
    <property type="entry name" value="Orn_DAP_Arg_deC"/>
    <property type="match status" value="1"/>
</dbReference>